<proteinExistence type="predicted"/>
<sequence length="53" mass="6227">MSAEEKQSVEYFLDWIKGGSFAQWVEHFINQGDDAKLRQIKGVYDKIKQLFGF</sequence>
<organism evidence="1">
    <name type="scientific">marine sediment metagenome</name>
    <dbReference type="NCBI Taxonomy" id="412755"/>
    <lineage>
        <taxon>unclassified sequences</taxon>
        <taxon>metagenomes</taxon>
        <taxon>ecological metagenomes</taxon>
    </lineage>
</organism>
<accession>A0A0F9L8X4</accession>
<protein>
    <submittedName>
        <fullName evidence="1">Uncharacterized protein</fullName>
    </submittedName>
</protein>
<dbReference type="AlphaFoldDB" id="A0A0F9L8X4"/>
<evidence type="ECO:0000313" key="1">
    <source>
        <dbReference type="EMBL" id="KKM83866.1"/>
    </source>
</evidence>
<dbReference type="EMBL" id="LAZR01007653">
    <property type="protein sequence ID" value="KKM83866.1"/>
    <property type="molecule type" value="Genomic_DNA"/>
</dbReference>
<comment type="caution">
    <text evidence="1">The sequence shown here is derived from an EMBL/GenBank/DDBJ whole genome shotgun (WGS) entry which is preliminary data.</text>
</comment>
<name>A0A0F9L8X4_9ZZZZ</name>
<gene>
    <name evidence="1" type="ORF">LCGC14_1305000</name>
</gene>
<reference evidence="1" key="1">
    <citation type="journal article" date="2015" name="Nature">
        <title>Complex archaea that bridge the gap between prokaryotes and eukaryotes.</title>
        <authorList>
            <person name="Spang A."/>
            <person name="Saw J.H."/>
            <person name="Jorgensen S.L."/>
            <person name="Zaremba-Niedzwiedzka K."/>
            <person name="Martijn J."/>
            <person name="Lind A.E."/>
            <person name="van Eijk R."/>
            <person name="Schleper C."/>
            <person name="Guy L."/>
            <person name="Ettema T.J."/>
        </authorList>
    </citation>
    <scope>NUCLEOTIDE SEQUENCE</scope>
</reference>